<reference evidence="1 2" key="1">
    <citation type="submission" date="2020-09" db="EMBL/GenBank/DDBJ databases">
        <title>De no assembly of potato wild relative species, Solanum commersonii.</title>
        <authorList>
            <person name="Cho K."/>
        </authorList>
    </citation>
    <scope>NUCLEOTIDE SEQUENCE [LARGE SCALE GENOMIC DNA]</scope>
    <source>
        <strain evidence="1">LZ3.2</strain>
        <tissue evidence="1">Leaf</tissue>
    </source>
</reference>
<dbReference type="OrthoDB" id="1720541at2759"/>
<accession>A0A9J5YQJ9</accession>
<dbReference type="Proteomes" id="UP000824120">
    <property type="component" value="Chromosome 6"/>
</dbReference>
<comment type="caution">
    <text evidence="1">The sequence shown here is derived from an EMBL/GenBank/DDBJ whole genome shotgun (WGS) entry which is preliminary data.</text>
</comment>
<evidence type="ECO:0000313" key="1">
    <source>
        <dbReference type="EMBL" id="KAG5601388.1"/>
    </source>
</evidence>
<evidence type="ECO:0000313" key="2">
    <source>
        <dbReference type="Proteomes" id="UP000824120"/>
    </source>
</evidence>
<dbReference type="AlphaFoldDB" id="A0A9J5YQJ9"/>
<name>A0A9J5YQJ9_SOLCO</name>
<dbReference type="EMBL" id="JACXVP010000006">
    <property type="protein sequence ID" value="KAG5601388.1"/>
    <property type="molecule type" value="Genomic_DNA"/>
</dbReference>
<sequence length="63" mass="7229">MVPNSNYGNAYKNKGMIEIDQECAGIARIIEAEIQHAQIPEEYEIRFGKTQEIRSSINIQDFL</sequence>
<keyword evidence="2" id="KW-1185">Reference proteome</keyword>
<gene>
    <name evidence="1" type="ORF">H5410_032758</name>
</gene>
<protein>
    <submittedName>
        <fullName evidence="1">Uncharacterized protein</fullName>
    </submittedName>
</protein>
<organism evidence="1 2">
    <name type="scientific">Solanum commersonii</name>
    <name type="common">Commerson's wild potato</name>
    <name type="synonym">Commerson's nightshade</name>
    <dbReference type="NCBI Taxonomy" id="4109"/>
    <lineage>
        <taxon>Eukaryota</taxon>
        <taxon>Viridiplantae</taxon>
        <taxon>Streptophyta</taxon>
        <taxon>Embryophyta</taxon>
        <taxon>Tracheophyta</taxon>
        <taxon>Spermatophyta</taxon>
        <taxon>Magnoliopsida</taxon>
        <taxon>eudicotyledons</taxon>
        <taxon>Gunneridae</taxon>
        <taxon>Pentapetalae</taxon>
        <taxon>asterids</taxon>
        <taxon>lamiids</taxon>
        <taxon>Solanales</taxon>
        <taxon>Solanaceae</taxon>
        <taxon>Solanoideae</taxon>
        <taxon>Solaneae</taxon>
        <taxon>Solanum</taxon>
    </lineage>
</organism>
<proteinExistence type="predicted"/>